<dbReference type="EMBL" id="BAABHB010000010">
    <property type="protein sequence ID" value="GAA4413665.1"/>
    <property type="molecule type" value="Genomic_DNA"/>
</dbReference>
<feature type="transmembrane region" description="Helical" evidence="1">
    <location>
        <begin position="131"/>
        <end position="150"/>
    </location>
</feature>
<keyword evidence="1" id="KW-0472">Membrane</keyword>
<evidence type="ECO:0000256" key="1">
    <source>
        <dbReference type="SAM" id="Phobius"/>
    </source>
</evidence>
<reference evidence="3" key="1">
    <citation type="journal article" date="2019" name="Int. J. Syst. Evol. Microbiol.">
        <title>The Global Catalogue of Microorganisms (GCM) 10K type strain sequencing project: providing services to taxonomists for standard genome sequencing and annotation.</title>
        <authorList>
            <consortium name="The Broad Institute Genomics Platform"/>
            <consortium name="The Broad Institute Genome Sequencing Center for Infectious Disease"/>
            <person name="Wu L."/>
            <person name="Ma J."/>
        </authorList>
    </citation>
    <scope>NUCLEOTIDE SEQUENCE [LARGE SCALE GENOMIC DNA]</scope>
    <source>
        <strain evidence="3">JCM 17925</strain>
    </source>
</reference>
<keyword evidence="1" id="KW-1133">Transmembrane helix</keyword>
<evidence type="ECO:0008006" key="4">
    <source>
        <dbReference type="Google" id="ProtNLM"/>
    </source>
</evidence>
<feature type="transmembrane region" description="Helical" evidence="1">
    <location>
        <begin position="156"/>
        <end position="175"/>
    </location>
</feature>
<evidence type="ECO:0000313" key="3">
    <source>
        <dbReference type="Proteomes" id="UP001500936"/>
    </source>
</evidence>
<name>A0ABP8KRN2_9BACT</name>
<gene>
    <name evidence="2" type="ORF">GCM10023187_42240</name>
</gene>
<keyword evidence="3" id="KW-1185">Reference proteome</keyword>
<keyword evidence="1" id="KW-0812">Transmembrane</keyword>
<feature type="transmembrane region" description="Helical" evidence="1">
    <location>
        <begin position="35"/>
        <end position="54"/>
    </location>
</feature>
<dbReference type="RefSeq" id="WP_345269967.1">
    <property type="nucleotide sequence ID" value="NZ_BAABHB010000010.1"/>
</dbReference>
<dbReference type="Proteomes" id="UP001500936">
    <property type="component" value="Unassembled WGS sequence"/>
</dbReference>
<proteinExistence type="predicted"/>
<comment type="caution">
    <text evidence="2">The sequence shown here is derived from an EMBL/GenBank/DDBJ whole genome shotgun (WGS) entry which is preliminary data.</text>
</comment>
<accession>A0ABP8KRN2</accession>
<feature type="transmembrane region" description="Helical" evidence="1">
    <location>
        <begin position="66"/>
        <end position="85"/>
    </location>
</feature>
<organism evidence="2 3">
    <name type="scientific">Nibrella viscosa</name>
    <dbReference type="NCBI Taxonomy" id="1084524"/>
    <lineage>
        <taxon>Bacteria</taxon>
        <taxon>Pseudomonadati</taxon>
        <taxon>Bacteroidota</taxon>
        <taxon>Cytophagia</taxon>
        <taxon>Cytophagales</taxon>
        <taxon>Spirosomataceae</taxon>
        <taxon>Nibrella</taxon>
    </lineage>
</organism>
<feature type="transmembrane region" description="Helical" evidence="1">
    <location>
        <begin position="105"/>
        <end position="124"/>
    </location>
</feature>
<protein>
    <recommendedName>
        <fullName evidence="4">DUF998 domain-containing protein</fullName>
    </recommendedName>
</protein>
<sequence>MLGTLGIVGAPFLLIDIYLHNPDGNPENYVHSSSGGFFGLVYISAWLCSAYGLYRLRATGTSRFGKAILLVLMSTLVLANGWNIYEIIQPHARTPLYNFLDMFWPGSNLMMFFVGMATLAAGRLSGWRRYVPLLVGLWLPFSALALFYIIGKSMLVMYAVGLYSAIMWTLMGYMIRTSQPAPRVAEQKVPFEV</sequence>
<evidence type="ECO:0000313" key="2">
    <source>
        <dbReference type="EMBL" id="GAA4413665.1"/>
    </source>
</evidence>